<reference evidence="2" key="1">
    <citation type="journal article" date="2023" name="Int. J. Syst. Evol. Microbiol.">
        <title>Methylocystis iwaonis sp. nov., a type II methane-oxidizing bacterium from surface soil of a rice paddy field in Japan, and emended description of the genus Methylocystis (ex Whittenbury et al. 1970) Bowman et al. 1993.</title>
        <authorList>
            <person name="Kaise H."/>
            <person name="Sawadogo J.B."/>
            <person name="Alam M.S."/>
            <person name="Ueno C."/>
            <person name="Dianou D."/>
            <person name="Shinjo R."/>
            <person name="Asakawa S."/>
        </authorList>
    </citation>
    <scope>NUCLEOTIDE SEQUENCE</scope>
    <source>
        <strain evidence="2">LMG27198</strain>
    </source>
</reference>
<comment type="caution">
    <text evidence="2">The sequence shown here is derived from an EMBL/GenBank/DDBJ whole genome shotgun (WGS) entry which is preliminary data.</text>
</comment>
<feature type="region of interest" description="Disordered" evidence="1">
    <location>
        <begin position="43"/>
        <end position="64"/>
    </location>
</feature>
<dbReference type="Proteomes" id="UP001144323">
    <property type="component" value="Unassembled WGS sequence"/>
</dbReference>
<evidence type="ECO:0000313" key="3">
    <source>
        <dbReference type="Proteomes" id="UP001144323"/>
    </source>
</evidence>
<dbReference type="RefSeq" id="WP_281802177.1">
    <property type="nucleotide sequence ID" value="NZ_BSEC01000001.1"/>
</dbReference>
<keyword evidence="3" id="KW-1185">Reference proteome</keyword>
<accession>A0A9W6LRY2</accession>
<proteinExistence type="predicted"/>
<dbReference type="AlphaFoldDB" id="A0A9W6LRY2"/>
<sequence>MSTEQLHGNTGRGGGCCGGKGSGQTLAQLEQELQALWAQIQQERARQTQASATEPARKKSCCCG</sequence>
<evidence type="ECO:0000313" key="2">
    <source>
        <dbReference type="EMBL" id="GLI92769.1"/>
    </source>
</evidence>
<organism evidence="2 3">
    <name type="scientific">Methylocystis echinoides</name>
    <dbReference type="NCBI Taxonomy" id="29468"/>
    <lineage>
        <taxon>Bacteria</taxon>
        <taxon>Pseudomonadati</taxon>
        <taxon>Pseudomonadota</taxon>
        <taxon>Alphaproteobacteria</taxon>
        <taxon>Hyphomicrobiales</taxon>
        <taxon>Methylocystaceae</taxon>
        <taxon>Methylocystis</taxon>
    </lineage>
</organism>
<protein>
    <submittedName>
        <fullName evidence="2">Uncharacterized protein</fullName>
    </submittedName>
</protein>
<evidence type="ECO:0000256" key="1">
    <source>
        <dbReference type="SAM" id="MobiDB-lite"/>
    </source>
</evidence>
<gene>
    <name evidence="2" type="ORF">LMG27198_17610</name>
</gene>
<name>A0A9W6LRY2_9HYPH</name>
<dbReference type="EMBL" id="BSEC01000001">
    <property type="protein sequence ID" value="GLI92769.1"/>
    <property type="molecule type" value="Genomic_DNA"/>
</dbReference>